<dbReference type="OrthoDB" id="134981at2"/>
<organism evidence="1 2">
    <name type="scientific">Pelobacter propionicus (strain DSM 2379 / NBRC 103807 / OttBd1)</name>
    <dbReference type="NCBI Taxonomy" id="338966"/>
    <lineage>
        <taxon>Bacteria</taxon>
        <taxon>Pseudomonadati</taxon>
        <taxon>Thermodesulfobacteriota</taxon>
        <taxon>Desulfuromonadia</taxon>
        <taxon>Desulfuromonadales</taxon>
        <taxon>Desulfuromonadaceae</taxon>
        <taxon>Pelobacter</taxon>
    </lineage>
</organism>
<dbReference type="Pfam" id="PF20129">
    <property type="entry name" value="DUF6519"/>
    <property type="match status" value="1"/>
</dbReference>
<dbReference type="STRING" id="338966.Ppro_1811"/>
<dbReference type="RefSeq" id="WP_011735700.1">
    <property type="nucleotide sequence ID" value="NC_008609.1"/>
</dbReference>
<dbReference type="eggNOG" id="COG4447">
    <property type="taxonomic scope" value="Bacteria"/>
</dbReference>
<evidence type="ECO:0000313" key="1">
    <source>
        <dbReference type="EMBL" id="ABK99423.1"/>
    </source>
</evidence>
<dbReference type="EMBL" id="CP000482">
    <property type="protein sequence ID" value="ABK99423.1"/>
    <property type="molecule type" value="Genomic_DNA"/>
</dbReference>
<dbReference type="KEGG" id="ppd:Ppro_1811"/>
<gene>
    <name evidence="1" type="ordered locus">Ppro_1811</name>
</gene>
<protein>
    <recommendedName>
        <fullName evidence="3">Right handed beta helix domain-containing protein</fullName>
    </recommendedName>
</protein>
<dbReference type="HOGENOM" id="CLU_303027_0_0_7"/>
<name>A1AQ03_PELPD</name>
<evidence type="ECO:0008006" key="3">
    <source>
        <dbReference type="Google" id="ProtNLM"/>
    </source>
</evidence>
<keyword evidence="2" id="KW-1185">Reference proteome</keyword>
<accession>A1AQ03</accession>
<dbReference type="InterPro" id="IPR011050">
    <property type="entry name" value="Pectin_lyase_fold/virulence"/>
</dbReference>
<dbReference type="SUPFAM" id="SSF51126">
    <property type="entry name" value="Pectin lyase-like"/>
    <property type="match status" value="1"/>
</dbReference>
<dbReference type="Proteomes" id="UP000006732">
    <property type="component" value="Chromosome"/>
</dbReference>
<evidence type="ECO:0000313" key="2">
    <source>
        <dbReference type="Proteomes" id="UP000006732"/>
    </source>
</evidence>
<reference evidence="1 2" key="1">
    <citation type="submission" date="2006-10" db="EMBL/GenBank/DDBJ databases">
        <title>Complete sequence of chromosome of Pelobacter propionicus DSM 2379.</title>
        <authorList>
            <consortium name="US DOE Joint Genome Institute"/>
            <person name="Copeland A."/>
            <person name="Lucas S."/>
            <person name="Lapidus A."/>
            <person name="Barry K."/>
            <person name="Detter J.C."/>
            <person name="Glavina del Rio T."/>
            <person name="Hammon N."/>
            <person name="Israni S."/>
            <person name="Dalin E."/>
            <person name="Tice H."/>
            <person name="Pitluck S."/>
            <person name="Saunders E."/>
            <person name="Brettin T."/>
            <person name="Bruce D."/>
            <person name="Han C."/>
            <person name="Tapia R."/>
            <person name="Schmutz J."/>
            <person name="Larimer F."/>
            <person name="Land M."/>
            <person name="Hauser L."/>
            <person name="Kyrpides N."/>
            <person name="Kim E."/>
            <person name="Lovley D."/>
            <person name="Richardson P."/>
        </authorList>
    </citation>
    <scope>NUCLEOTIDE SEQUENCE [LARGE SCALE GENOMIC DNA]</scope>
    <source>
        <strain evidence="2">DSM 2379 / NBRC 103807 / OttBd1</strain>
    </source>
</reference>
<dbReference type="AlphaFoldDB" id="A1AQ03"/>
<sequence>MSTIDLSRDATDFRKQYAGVRMQQGRVLTDDDFNEAARLDAEALRRTRLETIGPYGSCDSGFLPANLGTFQGRVTFDLSAGSLELGGLRLELPGDEQFHQQKNWLDFEPGADAPLPPQGGKSRVDLIWIEAWQQPVSAVEDRELFEVALGGPDTSTRIRTMQRVRIMPDVGSGDCGEAWHRACLSWSQLGSMAEDMELVPQSRLKVTFTEPSSSASLCSPGLSGGYLGAENQAIRVQAVSATHFTWGFDNAAPLYRAVLMSEGGSRVRLRLLTQPKDAVHWPLKGQVVELLPWGAALPNGERVAEIGGHFSRVASSYEPDSQEFTITTAPAAGFDSRWENRTDKGNFYTPSIVNGVDQERFVYLRIWNRGEDLTSPALMPLASGNLGQSGLAVSFQAPPRAGDYWIIAARPSAPDVVTPWSFTRGEGARPNGIRRYRAPLALVKWLPGGGARILDCRPSFRPLTSQTRCCVDLVATPGQGWERIFERIPEKGDAVICFPAGQYPLETTVVVVNRGRLRLNGAGPASRIHGIGLNTLLLFKNCDAVDLRDLYCLGGNVSADGLFGTVCCEETRQVYLSRVALRCKGGRERRVACLRVMNTPGSHSARSCRVTIDTCDIYVGHLQTGLLLLNTSQVVLRHSRILPAGTTVERVGKALASRRFRDNLAQSALLLVKEGEPPLADGFRYKIKVRDGQVVQCWIDTAFRTYLKEAVESDKRIPGFRVTQDGQPGQEGFLRIHIMRRLRRVLGSTRARNANAALGEWLNAIDSAARAVIGQGVVVAGREAGQVIVESTVIRNAVQGVHVGVSHAGPNRTGKGADRAGRVIVRQNEIHTLLAAGGPLERHAIFVGNAASVTIADNHLSLERPAGLGHLPVDGIRVFGFLGEMVSIQGNHITGYSTSLRRAQRGREPQGAVRSERDNYHDGEILLQS</sequence>
<proteinExistence type="predicted"/>
<dbReference type="InterPro" id="IPR045392">
    <property type="entry name" value="DUF6519"/>
</dbReference>